<feature type="compositionally biased region" description="Basic residues" evidence="1">
    <location>
        <begin position="126"/>
        <end position="139"/>
    </location>
</feature>
<dbReference type="EMBL" id="NJET01000067">
    <property type="protein sequence ID" value="PHH62597.1"/>
    <property type="molecule type" value="Genomic_DNA"/>
</dbReference>
<accession>A0A2C5Y1N4</accession>
<dbReference type="OrthoDB" id="425602at2759"/>
<proteinExistence type="predicted"/>
<name>A0A2C5Y1N4_9HYPO</name>
<evidence type="ECO:0008006" key="4">
    <source>
        <dbReference type="Google" id="ProtNLM"/>
    </source>
</evidence>
<dbReference type="AlphaFoldDB" id="A0A2C5Y1N4"/>
<protein>
    <recommendedName>
        <fullName evidence="4">Thymidylate kinase</fullName>
    </recommendedName>
</protein>
<sequence>MAAVTRQPFAPLQHSRLQLLKSLKNRQHAPSSPTSPSKRKAEAFDDLDVENVDPIMMKRSKGCGSKPSMDVLKPALRYSVSAPSVCTAQGPQAATSRRVLQPHSVATPSSTHKPSPLSTSSPSHGSRTRRVGGVARHHDHGPYSRSDKERFAREASPPFSLDAALKGTITAHGRRSKASSCLTGSKSLLDVGASETKSSWFFDIHEDTPDQEMDNMIQHGTCVLDISSDEDCAKKARREEAEGRDKENIPPADYVSEILTRPTRRRATCMTAADCARRVALAEMKAADFYSDGCDETSIFIIPADEELPADEPPTESEALSETDPLKAVELLMATHKPPKVVLEPLPGTGESFDVWESGSSKDEDEA</sequence>
<feature type="region of interest" description="Disordered" evidence="1">
    <location>
        <begin position="340"/>
        <end position="367"/>
    </location>
</feature>
<gene>
    <name evidence="2" type="ORF">CDD81_6831</name>
</gene>
<evidence type="ECO:0000313" key="2">
    <source>
        <dbReference type="EMBL" id="PHH62597.1"/>
    </source>
</evidence>
<organism evidence="2 3">
    <name type="scientific">Ophiocordyceps australis</name>
    <dbReference type="NCBI Taxonomy" id="1399860"/>
    <lineage>
        <taxon>Eukaryota</taxon>
        <taxon>Fungi</taxon>
        <taxon>Dikarya</taxon>
        <taxon>Ascomycota</taxon>
        <taxon>Pezizomycotina</taxon>
        <taxon>Sordariomycetes</taxon>
        <taxon>Hypocreomycetidae</taxon>
        <taxon>Hypocreales</taxon>
        <taxon>Ophiocordycipitaceae</taxon>
        <taxon>Ophiocordyceps</taxon>
    </lineage>
</organism>
<dbReference type="Proteomes" id="UP000226192">
    <property type="component" value="Unassembled WGS sequence"/>
</dbReference>
<feature type="region of interest" description="Disordered" evidence="1">
    <location>
        <begin position="89"/>
        <end position="151"/>
    </location>
</feature>
<keyword evidence="3" id="KW-1185">Reference proteome</keyword>
<feature type="compositionally biased region" description="Low complexity" evidence="1">
    <location>
        <begin position="107"/>
        <end position="125"/>
    </location>
</feature>
<dbReference type="STRING" id="1399860.A0A2C5Y1N4"/>
<feature type="compositionally biased region" description="Basic and acidic residues" evidence="1">
    <location>
        <begin position="140"/>
        <end position="151"/>
    </location>
</feature>
<comment type="caution">
    <text evidence="2">The sequence shown here is derived from an EMBL/GenBank/DDBJ whole genome shotgun (WGS) entry which is preliminary data.</text>
</comment>
<evidence type="ECO:0000313" key="3">
    <source>
        <dbReference type="Proteomes" id="UP000226192"/>
    </source>
</evidence>
<evidence type="ECO:0000256" key="1">
    <source>
        <dbReference type="SAM" id="MobiDB-lite"/>
    </source>
</evidence>
<feature type="region of interest" description="Disordered" evidence="1">
    <location>
        <begin position="22"/>
        <end position="50"/>
    </location>
</feature>
<reference evidence="2 3" key="1">
    <citation type="submission" date="2017-06" db="EMBL/GenBank/DDBJ databases">
        <title>Ant-infecting Ophiocordyceps genomes reveal a high diversity of potential behavioral manipulation genes and a possible major role for enterotoxins.</title>
        <authorList>
            <person name="De Bekker C."/>
            <person name="Evans H.C."/>
            <person name="Brachmann A."/>
            <person name="Hughes D.P."/>
        </authorList>
    </citation>
    <scope>NUCLEOTIDE SEQUENCE [LARGE SCALE GENOMIC DNA]</scope>
    <source>
        <strain evidence="2 3">Map64</strain>
    </source>
</reference>